<dbReference type="GO" id="GO:0006099">
    <property type="term" value="P:tricarboxylic acid cycle"/>
    <property type="evidence" value="ECO:0007669"/>
    <property type="project" value="UniProtKB-UniRule"/>
</dbReference>
<dbReference type="NCBIfam" id="NF003611">
    <property type="entry name" value="PRK05257.3-2"/>
    <property type="match status" value="1"/>
</dbReference>
<keyword evidence="8 9" id="KW-0560">Oxidoreductase</keyword>
<dbReference type="EMBL" id="LT670818">
    <property type="protein sequence ID" value="SHG08288.1"/>
    <property type="molecule type" value="Genomic_DNA"/>
</dbReference>
<evidence type="ECO:0000256" key="6">
    <source>
        <dbReference type="ARBA" id="ARBA00022630"/>
    </source>
</evidence>
<evidence type="ECO:0000256" key="7">
    <source>
        <dbReference type="ARBA" id="ARBA00022827"/>
    </source>
</evidence>
<dbReference type="HAMAP" id="MF_00212">
    <property type="entry name" value="MQO"/>
    <property type="match status" value="1"/>
</dbReference>
<keyword evidence="5 9" id="KW-0816">Tricarboxylic acid cycle</keyword>
<dbReference type="PANTHER" id="PTHR43104">
    <property type="entry name" value="L-2-HYDROXYGLUTARATE DEHYDROGENASE, MITOCHONDRIAL"/>
    <property type="match status" value="1"/>
</dbReference>
<protein>
    <recommendedName>
        <fullName evidence="9">Probable malate:quinone oxidoreductase</fullName>
        <ecNumber evidence="9">1.1.5.4</ecNumber>
    </recommendedName>
    <alternativeName>
        <fullName evidence="9">MQO</fullName>
    </alternativeName>
    <alternativeName>
        <fullName evidence="9">Malate dehydrogenase [quinone]</fullName>
    </alternativeName>
</protein>
<evidence type="ECO:0000256" key="8">
    <source>
        <dbReference type="ARBA" id="ARBA00023002"/>
    </source>
</evidence>
<dbReference type="RefSeq" id="WP_079564407.1">
    <property type="nucleotide sequence ID" value="NZ_LT670818.1"/>
</dbReference>
<dbReference type="InterPro" id="IPR006231">
    <property type="entry name" value="MQO"/>
</dbReference>
<sequence>MQDKLTSEPDVVLIGAGIMSSTLGVFLKELEPSLTIVMFETLEDCGLESSQAWNNAGTGHAANCEMNYTPERPDGSIDISEALKVNVEFDLSRQFWSYLVRKGAIADPRSFIHPVPHMSFVHGGNVSFLRKRFKAMSAHQCYYGMEYTEDGKKIEEWAPLVMEGRTNNEPVAATRIVTGTDVDYGSLTHHLVGHLVGQPGGQVHYRNRVTGLAREEGGRWRVEVHDLESGAKRSVKTKFVFIGAGGGALPLLQKSDIPEGHGYAGFPVSGIWLRCDDPAINKRHHAKVYGKAAVGSPPMSVPHLDTRVIGGQHSLLFGPYAGFSTKFLKQGSLLDLFESLRPANIKPLLSVARDNFDLTEYLIGQVLQSESHRLAALDEYFPNAKPEDWKLQVADQRVQTIKPDVKRGGLLEFGTELVGAADHSLVALLGASPGASTAAFIAISVLEKCFGGELTESAWLPKLREIIPSYGVSLIEDAELLQRVRAETAQALKIENIDASAIAGGPSATRAKSKSKARA</sequence>
<comment type="catalytic activity">
    <reaction evidence="1 9">
        <text>(S)-malate + a quinone = a quinol + oxaloacetate</text>
        <dbReference type="Rhea" id="RHEA:46012"/>
        <dbReference type="ChEBI" id="CHEBI:15589"/>
        <dbReference type="ChEBI" id="CHEBI:16452"/>
        <dbReference type="ChEBI" id="CHEBI:24646"/>
        <dbReference type="ChEBI" id="CHEBI:132124"/>
        <dbReference type="EC" id="1.1.5.4"/>
    </reaction>
</comment>
<dbReference type="NCBIfam" id="TIGR01320">
    <property type="entry name" value="mal_quin_oxido"/>
    <property type="match status" value="1"/>
</dbReference>
<dbReference type="Pfam" id="PF06039">
    <property type="entry name" value="Mqo"/>
    <property type="match status" value="1"/>
</dbReference>
<comment type="pathway">
    <text evidence="3 9">Carbohydrate metabolism; tricarboxylic acid cycle; oxaloacetate from (S)-malate (quinone route): step 1/1.</text>
</comment>
<evidence type="ECO:0000313" key="10">
    <source>
        <dbReference type="EMBL" id="SHG08288.1"/>
    </source>
</evidence>
<dbReference type="AlphaFoldDB" id="A0A1M5GX78"/>
<dbReference type="SUPFAM" id="SSF51905">
    <property type="entry name" value="FAD/NAD(P)-binding domain"/>
    <property type="match status" value="1"/>
</dbReference>
<proteinExistence type="inferred from homology"/>
<evidence type="ECO:0000256" key="2">
    <source>
        <dbReference type="ARBA" id="ARBA00001974"/>
    </source>
</evidence>
<reference evidence="10 11" key="1">
    <citation type="submission" date="2016-11" db="EMBL/GenBank/DDBJ databases">
        <authorList>
            <person name="Jaros S."/>
            <person name="Januszkiewicz K."/>
            <person name="Wedrychowicz H."/>
        </authorList>
    </citation>
    <scope>NUCLEOTIDE SEQUENCE [LARGE SCALE GENOMIC DNA]</scope>
    <source>
        <strain evidence="10 11">GAS242</strain>
    </source>
</reference>
<organism evidence="10 11">
    <name type="scientific">Bradyrhizobium erythrophlei</name>
    <dbReference type="NCBI Taxonomy" id="1437360"/>
    <lineage>
        <taxon>Bacteria</taxon>
        <taxon>Pseudomonadati</taxon>
        <taxon>Pseudomonadota</taxon>
        <taxon>Alphaproteobacteria</taxon>
        <taxon>Hyphomicrobiales</taxon>
        <taxon>Nitrobacteraceae</taxon>
        <taxon>Bradyrhizobium</taxon>
    </lineage>
</organism>
<gene>
    <name evidence="9" type="primary">mqo</name>
    <name evidence="10" type="ORF">SAMN05444169_0434</name>
</gene>
<dbReference type="Proteomes" id="UP000190675">
    <property type="component" value="Chromosome I"/>
</dbReference>
<evidence type="ECO:0000256" key="5">
    <source>
        <dbReference type="ARBA" id="ARBA00022532"/>
    </source>
</evidence>
<evidence type="ECO:0000256" key="9">
    <source>
        <dbReference type="HAMAP-Rule" id="MF_00212"/>
    </source>
</evidence>
<dbReference type="GO" id="GO:0008924">
    <property type="term" value="F:L-malate dehydrogenase (quinone) activity"/>
    <property type="evidence" value="ECO:0007669"/>
    <property type="project" value="UniProtKB-UniRule"/>
</dbReference>
<dbReference type="InterPro" id="IPR036188">
    <property type="entry name" value="FAD/NAD-bd_sf"/>
</dbReference>
<evidence type="ECO:0000256" key="3">
    <source>
        <dbReference type="ARBA" id="ARBA00005012"/>
    </source>
</evidence>
<evidence type="ECO:0000256" key="4">
    <source>
        <dbReference type="ARBA" id="ARBA00006389"/>
    </source>
</evidence>
<dbReference type="NCBIfam" id="NF003605">
    <property type="entry name" value="PRK05257.1-4"/>
    <property type="match status" value="1"/>
</dbReference>
<dbReference type="NCBIfam" id="NF003603">
    <property type="entry name" value="PRK05257.1-1"/>
    <property type="match status" value="1"/>
</dbReference>
<dbReference type="UniPathway" id="UPA00223">
    <property type="reaction ID" value="UER01008"/>
</dbReference>
<dbReference type="GO" id="GO:0047545">
    <property type="term" value="F:(S)-2-hydroxyglutarate dehydrogenase activity"/>
    <property type="evidence" value="ECO:0007669"/>
    <property type="project" value="TreeGrafter"/>
</dbReference>
<name>A0A1M5GX78_9BRAD</name>
<keyword evidence="7 9" id="KW-0274">FAD</keyword>
<dbReference type="NCBIfam" id="NF003608">
    <property type="entry name" value="PRK05257.2-4"/>
    <property type="match status" value="1"/>
</dbReference>
<dbReference type="PANTHER" id="PTHR43104:SF2">
    <property type="entry name" value="L-2-HYDROXYGLUTARATE DEHYDROGENASE, MITOCHONDRIAL"/>
    <property type="match status" value="1"/>
</dbReference>
<dbReference type="NCBIfam" id="NF003606">
    <property type="entry name" value="PRK05257.2-1"/>
    <property type="match status" value="1"/>
</dbReference>
<evidence type="ECO:0000256" key="1">
    <source>
        <dbReference type="ARBA" id="ARBA00001139"/>
    </source>
</evidence>
<comment type="similarity">
    <text evidence="4 9">Belongs to the MQO family.</text>
</comment>
<keyword evidence="6 9" id="KW-0285">Flavoprotein</keyword>
<accession>A0A1M5GX78</accession>
<evidence type="ECO:0000313" key="11">
    <source>
        <dbReference type="Proteomes" id="UP000190675"/>
    </source>
</evidence>
<dbReference type="EC" id="1.1.5.4" evidence="9"/>
<dbReference type="NCBIfam" id="NF009875">
    <property type="entry name" value="PRK13339.1"/>
    <property type="match status" value="1"/>
</dbReference>
<comment type="cofactor">
    <cofactor evidence="2 9">
        <name>FAD</name>
        <dbReference type="ChEBI" id="CHEBI:57692"/>
    </cofactor>
</comment>
<dbReference type="OrthoDB" id="9763983at2"/>